<keyword evidence="2" id="KW-1185">Reference proteome</keyword>
<reference evidence="1 2" key="1">
    <citation type="submission" date="2016-07" db="EMBL/GenBank/DDBJ databases">
        <title>Multiple horizontal gene transfer events from other fungi enriched the ability of initially mycotrophic Trichoderma (Ascomycota) to feed on dead plant biomass.</title>
        <authorList>
            <consortium name="DOE Joint Genome Institute"/>
            <person name="Aerts A."/>
            <person name="Atanasova L."/>
            <person name="Chenthamara K."/>
            <person name="Zhang J."/>
            <person name="Grujic M."/>
            <person name="Henrissat B."/>
            <person name="Kuo A."/>
            <person name="Salamov A."/>
            <person name="Lipzen A."/>
            <person name="Labutti K."/>
            <person name="Barry K."/>
            <person name="Miao Y."/>
            <person name="Rahimi M.J."/>
            <person name="Shen Q."/>
            <person name="Grigoriev I.V."/>
            <person name="Kubicek C.P."/>
            <person name="Druzhinina I.S."/>
        </authorList>
    </citation>
    <scope>NUCLEOTIDE SEQUENCE [LARGE SCALE GENOMIC DNA]</scope>
    <source>
        <strain evidence="1 2">ATCC 18648</strain>
    </source>
</reference>
<proteinExistence type="predicted"/>
<name>A0A2T4CGQ8_TRILO</name>
<organism evidence="1 2">
    <name type="scientific">Trichoderma longibrachiatum ATCC 18648</name>
    <dbReference type="NCBI Taxonomy" id="983965"/>
    <lineage>
        <taxon>Eukaryota</taxon>
        <taxon>Fungi</taxon>
        <taxon>Dikarya</taxon>
        <taxon>Ascomycota</taxon>
        <taxon>Pezizomycotina</taxon>
        <taxon>Sordariomycetes</taxon>
        <taxon>Hypocreomycetidae</taxon>
        <taxon>Hypocreales</taxon>
        <taxon>Hypocreaceae</taxon>
        <taxon>Trichoderma</taxon>
    </lineage>
</organism>
<gene>
    <name evidence="1" type="ORF">M440DRAFT_1398113</name>
</gene>
<accession>A0A2T4CGQ8</accession>
<dbReference type="EMBL" id="KZ679127">
    <property type="protein sequence ID" value="PTB80747.1"/>
    <property type="molecule type" value="Genomic_DNA"/>
</dbReference>
<protein>
    <submittedName>
        <fullName evidence="1">Uncharacterized protein</fullName>
    </submittedName>
</protein>
<dbReference type="Proteomes" id="UP000240760">
    <property type="component" value="Unassembled WGS sequence"/>
</dbReference>
<sequence length="144" mass="15826">MSPNQNITFASRAQLHLSTLHAMIDPTHPIHHSLTSPSISLISLPSHLSNLSTQSSSILNPHGPIPKSTLIRTLEQKNDRRINLLSSFSSPLFPPKPLPSIAAAKTQPTPFVITQTPHITSSMQQLPPPDEWIAHFSSLFPLPR</sequence>
<evidence type="ECO:0000313" key="2">
    <source>
        <dbReference type="Proteomes" id="UP000240760"/>
    </source>
</evidence>
<dbReference type="AlphaFoldDB" id="A0A2T4CGQ8"/>
<evidence type="ECO:0000313" key="1">
    <source>
        <dbReference type="EMBL" id="PTB80747.1"/>
    </source>
</evidence>